<evidence type="ECO:0000313" key="2">
    <source>
        <dbReference type="Proteomes" id="UP000652761"/>
    </source>
</evidence>
<evidence type="ECO:0000313" key="1">
    <source>
        <dbReference type="EMBL" id="MQL76645.1"/>
    </source>
</evidence>
<gene>
    <name evidence="1" type="ORF">Taro_009047</name>
</gene>
<keyword evidence="2" id="KW-1185">Reference proteome</keyword>
<reference evidence="1" key="1">
    <citation type="submission" date="2017-07" db="EMBL/GenBank/DDBJ databases">
        <title>Taro Niue Genome Assembly and Annotation.</title>
        <authorList>
            <person name="Atibalentja N."/>
            <person name="Keating K."/>
            <person name="Fields C.J."/>
        </authorList>
    </citation>
    <scope>NUCLEOTIDE SEQUENCE</scope>
    <source>
        <strain evidence="1">Niue_2</strain>
        <tissue evidence="1">Leaf</tissue>
    </source>
</reference>
<comment type="caution">
    <text evidence="1">The sequence shown here is derived from an EMBL/GenBank/DDBJ whole genome shotgun (WGS) entry which is preliminary data.</text>
</comment>
<dbReference type="Proteomes" id="UP000652761">
    <property type="component" value="Unassembled WGS sequence"/>
</dbReference>
<proteinExistence type="predicted"/>
<name>A0A843TZV7_COLES</name>
<dbReference type="EMBL" id="NMUH01000310">
    <property type="protein sequence ID" value="MQL76645.1"/>
    <property type="molecule type" value="Genomic_DNA"/>
</dbReference>
<dbReference type="AlphaFoldDB" id="A0A843TZV7"/>
<accession>A0A843TZV7</accession>
<organism evidence="1 2">
    <name type="scientific">Colocasia esculenta</name>
    <name type="common">Wild taro</name>
    <name type="synonym">Arum esculentum</name>
    <dbReference type="NCBI Taxonomy" id="4460"/>
    <lineage>
        <taxon>Eukaryota</taxon>
        <taxon>Viridiplantae</taxon>
        <taxon>Streptophyta</taxon>
        <taxon>Embryophyta</taxon>
        <taxon>Tracheophyta</taxon>
        <taxon>Spermatophyta</taxon>
        <taxon>Magnoliopsida</taxon>
        <taxon>Liliopsida</taxon>
        <taxon>Araceae</taxon>
        <taxon>Aroideae</taxon>
        <taxon>Colocasieae</taxon>
        <taxon>Colocasia</taxon>
    </lineage>
</organism>
<protein>
    <submittedName>
        <fullName evidence="1">Uncharacterized protein</fullName>
    </submittedName>
</protein>
<sequence length="98" mass="10917">MMSRPARPLRQHRDALGCRDKSSLFSASYCTRGTSASFLVRSYTSRSPSAQHLRACPMREVVIVAWDPCPRAPVEGVLRAAGVLESQTLERRGKQWLG</sequence>